<proteinExistence type="predicted"/>
<keyword evidence="1" id="KW-1133">Transmembrane helix</keyword>
<reference evidence="3" key="2">
    <citation type="submission" date="2019-10" db="EMBL/GenBank/DDBJ databases">
        <title>A de novo genome assembly of a pear dwarfing rootstock.</title>
        <authorList>
            <person name="Wang F."/>
            <person name="Wang J."/>
            <person name="Li S."/>
            <person name="Zhang Y."/>
            <person name="Fang M."/>
            <person name="Ma L."/>
            <person name="Zhao Y."/>
            <person name="Jiang S."/>
        </authorList>
    </citation>
    <scope>NUCLEOTIDE SEQUENCE [LARGE SCALE GENOMIC DNA]</scope>
</reference>
<name>A0A5N5GDY9_9ROSA</name>
<feature type="transmembrane region" description="Helical" evidence="1">
    <location>
        <begin position="70"/>
        <end position="92"/>
    </location>
</feature>
<comment type="caution">
    <text evidence="2">The sequence shown here is derived from an EMBL/GenBank/DDBJ whole genome shotgun (WGS) entry which is preliminary data.</text>
</comment>
<dbReference type="Proteomes" id="UP000327157">
    <property type="component" value="Chromosome 9"/>
</dbReference>
<dbReference type="Gene3D" id="3.40.50.11680">
    <property type="entry name" value="Poxvirus mRNA capping enzyme, small subunit"/>
    <property type="match status" value="1"/>
</dbReference>
<evidence type="ECO:0000256" key="1">
    <source>
        <dbReference type="SAM" id="Phobius"/>
    </source>
</evidence>
<reference evidence="2 3" key="3">
    <citation type="submission" date="2019-11" db="EMBL/GenBank/DDBJ databases">
        <title>A de novo genome assembly of a pear dwarfing rootstock.</title>
        <authorList>
            <person name="Wang F."/>
            <person name="Wang J."/>
            <person name="Li S."/>
            <person name="Zhang Y."/>
            <person name="Fang M."/>
            <person name="Ma L."/>
            <person name="Zhao Y."/>
            <person name="Jiang S."/>
        </authorList>
    </citation>
    <scope>NUCLEOTIDE SEQUENCE [LARGE SCALE GENOMIC DNA]</scope>
    <source>
        <strain evidence="2">S2</strain>
        <tissue evidence="2">Leaf</tissue>
    </source>
</reference>
<organism evidence="2 3">
    <name type="scientific">Pyrus ussuriensis x Pyrus communis</name>
    <dbReference type="NCBI Taxonomy" id="2448454"/>
    <lineage>
        <taxon>Eukaryota</taxon>
        <taxon>Viridiplantae</taxon>
        <taxon>Streptophyta</taxon>
        <taxon>Embryophyta</taxon>
        <taxon>Tracheophyta</taxon>
        <taxon>Spermatophyta</taxon>
        <taxon>Magnoliopsida</taxon>
        <taxon>eudicotyledons</taxon>
        <taxon>Gunneridae</taxon>
        <taxon>Pentapetalae</taxon>
        <taxon>rosids</taxon>
        <taxon>fabids</taxon>
        <taxon>Rosales</taxon>
        <taxon>Rosaceae</taxon>
        <taxon>Amygdaloideae</taxon>
        <taxon>Maleae</taxon>
        <taxon>Pyrus</taxon>
    </lineage>
</organism>
<evidence type="ECO:0000313" key="3">
    <source>
        <dbReference type="Proteomes" id="UP000327157"/>
    </source>
</evidence>
<keyword evidence="1" id="KW-0472">Membrane</keyword>
<evidence type="ECO:0000313" key="2">
    <source>
        <dbReference type="EMBL" id="KAB2613323.1"/>
    </source>
</evidence>
<keyword evidence="1" id="KW-0812">Transmembrane</keyword>
<protein>
    <submittedName>
        <fullName evidence="2">Uncharacterized protein</fullName>
    </submittedName>
</protein>
<sequence length="97" mass="10901">MTAGLMEAQEMQVYMESVLPSSSQTTKDSWESSRSIENNTIWVSKFDEILLDLWKPVVKYEFSHLLTTTVATTIPTTIGATILTTIIVFYAITSIFS</sequence>
<accession>A0A5N5GDY9</accession>
<dbReference type="AlphaFoldDB" id="A0A5N5GDY9"/>
<dbReference type="EMBL" id="SMOL01000458">
    <property type="protein sequence ID" value="KAB2613323.1"/>
    <property type="molecule type" value="Genomic_DNA"/>
</dbReference>
<keyword evidence="3" id="KW-1185">Reference proteome</keyword>
<dbReference type="InterPro" id="IPR043096">
    <property type="entry name" value="Poxvirus_mRNA-cap_ssu_sf"/>
</dbReference>
<gene>
    <name evidence="2" type="ORF">D8674_035639</name>
</gene>
<reference evidence="2 3" key="1">
    <citation type="submission" date="2019-09" db="EMBL/GenBank/DDBJ databases">
        <authorList>
            <person name="Ou C."/>
        </authorList>
    </citation>
    <scope>NUCLEOTIDE SEQUENCE [LARGE SCALE GENOMIC DNA]</scope>
    <source>
        <strain evidence="2">S2</strain>
        <tissue evidence="2">Leaf</tissue>
    </source>
</reference>